<protein>
    <submittedName>
        <fullName evidence="1">Uncharacterized protein</fullName>
    </submittedName>
</protein>
<evidence type="ECO:0000313" key="2">
    <source>
        <dbReference type="Proteomes" id="UP000793456"/>
    </source>
</evidence>
<name>A0ACD3QKE0_LARCR</name>
<evidence type="ECO:0000313" key="1">
    <source>
        <dbReference type="EMBL" id="TMS07645.1"/>
    </source>
</evidence>
<reference evidence="1" key="1">
    <citation type="submission" date="2018-11" db="EMBL/GenBank/DDBJ databases">
        <title>The sequence and de novo assembly of Larimichthys crocea genome using PacBio and Hi-C technologies.</title>
        <authorList>
            <person name="Xu P."/>
            <person name="Chen B."/>
            <person name="Zhou Z."/>
            <person name="Ke Q."/>
            <person name="Wu Y."/>
            <person name="Bai H."/>
            <person name="Pu F."/>
        </authorList>
    </citation>
    <scope>NUCLEOTIDE SEQUENCE</scope>
    <source>
        <tissue evidence="1">Muscle</tissue>
    </source>
</reference>
<dbReference type="Proteomes" id="UP000793456">
    <property type="component" value="Chromosome XVIII"/>
</dbReference>
<gene>
    <name evidence="1" type="ORF">E3U43_011738</name>
</gene>
<organism evidence="1 2">
    <name type="scientific">Larimichthys crocea</name>
    <name type="common">Large yellow croaker</name>
    <name type="synonym">Pseudosciaena crocea</name>
    <dbReference type="NCBI Taxonomy" id="215358"/>
    <lineage>
        <taxon>Eukaryota</taxon>
        <taxon>Metazoa</taxon>
        <taxon>Chordata</taxon>
        <taxon>Craniata</taxon>
        <taxon>Vertebrata</taxon>
        <taxon>Euteleostomi</taxon>
        <taxon>Actinopterygii</taxon>
        <taxon>Neopterygii</taxon>
        <taxon>Teleostei</taxon>
        <taxon>Neoteleostei</taxon>
        <taxon>Acanthomorphata</taxon>
        <taxon>Eupercaria</taxon>
        <taxon>Sciaenidae</taxon>
        <taxon>Larimichthys</taxon>
    </lineage>
</organism>
<dbReference type="EMBL" id="CM011691">
    <property type="protein sequence ID" value="TMS07645.1"/>
    <property type="molecule type" value="Genomic_DNA"/>
</dbReference>
<proteinExistence type="predicted"/>
<sequence length="336" mass="36501">MVSDEKEMNSKGEEMESQHEGSDIIKEKVDANDSNENDGEDDEKGEGVKTIASSHQPTSEADEENPEDETDNKNEDNEKKSEGEIHQIKSEDADLKEDGTTDTIGGDTEDIHTEGYSEVEDQEINDGGAENHSSQVTQSNTSTAALEAESETLEAQRLPEENEESQTTLAESQPEDTEVEKEVTSEETILGAGGLVEEEKIDSEKDAVGEEGRISPSQTADRPAADHLEEERPLESEKDSTEPEGDSGDKQEDCSRPQEEEDIMDIPLDDPEANRAAAKIQAGFRGHMTRKKMKPEDKAEGEEVSSTGDVLNGSQGDTETGGSGAVERDDTSVPEQ</sequence>
<comment type="caution">
    <text evidence="1">The sequence shown here is derived from an EMBL/GenBank/DDBJ whole genome shotgun (WGS) entry which is preliminary data.</text>
</comment>
<keyword evidence="2" id="KW-1185">Reference proteome</keyword>
<accession>A0ACD3QKE0</accession>